<comment type="caution">
    <text evidence="5">The sequence shown here is derived from an EMBL/GenBank/DDBJ whole genome shotgun (WGS) entry which is preliminary data.</text>
</comment>
<keyword evidence="1" id="KW-0677">Repeat</keyword>
<dbReference type="Gene3D" id="1.25.40.20">
    <property type="entry name" value="Ankyrin repeat-containing domain"/>
    <property type="match status" value="1"/>
</dbReference>
<feature type="chain" id="PRO_5039718870" evidence="4">
    <location>
        <begin position="25"/>
        <end position="251"/>
    </location>
</feature>
<name>A0A940NPM3_9BACI</name>
<feature type="signal peptide" evidence="4">
    <location>
        <begin position="1"/>
        <end position="24"/>
    </location>
</feature>
<dbReference type="Pfam" id="PF12796">
    <property type="entry name" value="Ank_2"/>
    <property type="match status" value="1"/>
</dbReference>
<dbReference type="SMART" id="SM00248">
    <property type="entry name" value="ANK"/>
    <property type="match status" value="4"/>
</dbReference>
<reference evidence="5" key="1">
    <citation type="submission" date="2021-04" db="EMBL/GenBank/DDBJ databases">
        <title>Genome seq and assembly of Bacillus sp.</title>
        <authorList>
            <person name="Chhetri G."/>
        </authorList>
    </citation>
    <scope>NUCLEOTIDE SEQUENCE</scope>
    <source>
        <strain evidence="5">RG28</strain>
    </source>
</reference>
<dbReference type="PROSITE" id="PS51257">
    <property type="entry name" value="PROKAR_LIPOPROTEIN"/>
    <property type="match status" value="1"/>
</dbReference>
<accession>A0A940NPM3</accession>
<feature type="repeat" description="ANK" evidence="3">
    <location>
        <begin position="164"/>
        <end position="196"/>
    </location>
</feature>
<dbReference type="Pfam" id="PF13637">
    <property type="entry name" value="Ank_4"/>
    <property type="match status" value="1"/>
</dbReference>
<dbReference type="EMBL" id="JAGIYQ010000005">
    <property type="protein sequence ID" value="MBP0725415.1"/>
    <property type="molecule type" value="Genomic_DNA"/>
</dbReference>
<dbReference type="SUPFAM" id="SSF48403">
    <property type="entry name" value="Ankyrin repeat"/>
    <property type="match status" value="1"/>
</dbReference>
<evidence type="ECO:0000313" key="6">
    <source>
        <dbReference type="Proteomes" id="UP000682134"/>
    </source>
</evidence>
<dbReference type="InterPro" id="IPR036770">
    <property type="entry name" value="Ankyrin_rpt-contain_sf"/>
</dbReference>
<dbReference type="AlphaFoldDB" id="A0A940NPM3"/>
<dbReference type="InterPro" id="IPR002110">
    <property type="entry name" value="Ankyrin_rpt"/>
</dbReference>
<dbReference type="PANTHER" id="PTHR24173">
    <property type="entry name" value="ANKYRIN REPEAT CONTAINING"/>
    <property type="match status" value="1"/>
</dbReference>
<evidence type="ECO:0000256" key="1">
    <source>
        <dbReference type="ARBA" id="ARBA00022737"/>
    </source>
</evidence>
<dbReference type="PROSITE" id="PS50297">
    <property type="entry name" value="ANK_REP_REGION"/>
    <property type="match status" value="2"/>
</dbReference>
<keyword evidence="6" id="KW-1185">Reference proteome</keyword>
<dbReference type="RefSeq" id="WP_209404949.1">
    <property type="nucleotide sequence ID" value="NZ_JAGIYQ010000005.1"/>
</dbReference>
<evidence type="ECO:0000313" key="5">
    <source>
        <dbReference type="EMBL" id="MBP0725415.1"/>
    </source>
</evidence>
<evidence type="ECO:0000256" key="4">
    <source>
        <dbReference type="SAM" id="SignalP"/>
    </source>
</evidence>
<feature type="repeat" description="ANK" evidence="3">
    <location>
        <begin position="197"/>
        <end position="229"/>
    </location>
</feature>
<protein>
    <submittedName>
        <fullName evidence="5">Ankyrin repeat domain-containing protein</fullName>
    </submittedName>
</protein>
<keyword evidence="4" id="KW-0732">Signal</keyword>
<dbReference type="PROSITE" id="PS50088">
    <property type="entry name" value="ANK_REPEAT"/>
    <property type="match status" value="2"/>
</dbReference>
<evidence type="ECO:0000256" key="2">
    <source>
        <dbReference type="ARBA" id="ARBA00023043"/>
    </source>
</evidence>
<organism evidence="5 6">
    <name type="scientific">Gottfriedia endophytica</name>
    <dbReference type="NCBI Taxonomy" id="2820819"/>
    <lineage>
        <taxon>Bacteria</taxon>
        <taxon>Bacillati</taxon>
        <taxon>Bacillota</taxon>
        <taxon>Bacilli</taxon>
        <taxon>Bacillales</taxon>
        <taxon>Bacillaceae</taxon>
        <taxon>Gottfriedia</taxon>
    </lineage>
</organism>
<proteinExistence type="predicted"/>
<dbReference type="PANTHER" id="PTHR24173:SF74">
    <property type="entry name" value="ANKYRIN REPEAT DOMAIN-CONTAINING PROTEIN 16"/>
    <property type="match status" value="1"/>
</dbReference>
<dbReference type="Proteomes" id="UP000682134">
    <property type="component" value="Unassembled WGS sequence"/>
</dbReference>
<keyword evidence="2 3" id="KW-0040">ANK repeat</keyword>
<sequence>MKYSRNLVISILILSMLLSGCSTKEKLSEQLYTAIHQNDYKTVKQILDSTNYRKLPTQEKTKPEVLAATLNEENITLALLKAGASWKSKDVNEDNILQIAAINGNKNLIHYLLKQKKVNINMKNDLGMTPLLLSIAPTSSEPDRLEIVKWLIKNGANPLDHSMDGSTVLHVAALQNQPAVINFLLSNKQIINAKDHEGRTPLMIAVQSGNVNSVKELLNGGSNPSIKDSHGKTAKMYAKDYHLTEIEALFE</sequence>
<evidence type="ECO:0000256" key="3">
    <source>
        <dbReference type="PROSITE-ProRule" id="PRU00023"/>
    </source>
</evidence>
<gene>
    <name evidence="5" type="ORF">J5Y03_09465</name>
</gene>